<keyword evidence="2" id="KW-1185">Reference proteome</keyword>
<sequence length="95" mass="10581">MLTHPIYICPSPDSTGLVGGRNTFANMVYCCVLLRVITGSCRSESCTLHFYFSRMIRPISRVINRANRLAGSIVQGRAINALLPVSVFLHLYLHV</sequence>
<gene>
    <name evidence="1" type="ORF">GDO78_013304</name>
</gene>
<proteinExistence type="predicted"/>
<protein>
    <submittedName>
        <fullName evidence="1">Uncharacterized protein</fullName>
    </submittedName>
</protein>
<reference evidence="1" key="1">
    <citation type="thesis" date="2020" institute="ProQuest LLC" country="789 East Eisenhower Parkway, Ann Arbor, MI, USA">
        <title>Comparative Genomics and Chromosome Evolution.</title>
        <authorList>
            <person name="Mudd A.B."/>
        </authorList>
    </citation>
    <scope>NUCLEOTIDE SEQUENCE</scope>
    <source>
        <strain evidence="1">HN-11 Male</strain>
        <tissue evidence="1">Kidney and liver</tissue>
    </source>
</reference>
<dbReference type="EMBL" id="WNTK01000009">
    <property type="protein sequence ID" value="KAG9478234.1"/>
    <property type="molecule type" value="Genomic_DNA"/>
</dbReference>
<evidence type="ECO:0000313" key="1">
    <source>
        <dbReference type="EMBL" id="KAG9478234.1"/>
    </source>
</evidence>
<accession>A0A8J6K7E7</accession>
<dbReference type="AlphaFoldDB" id="A0A8J6K7E7"/>
<dbReference type="Proteomes" id="UP000770717">
    <property type="component" value="Unassembled WGS sequence"/>
</dbReference>
<evidence type="ECO:0000313" key="2">
    <source>
        <dbReference type="Proteomes" id="UP000770717"/>
    </source>
</evidence>
<organism evidence="1 2">
    <name type="scientific">Eleutherodactylus coqui</name>
    <name type="common">Puerto Rican coqui</name>
    <dbReference type="NCBI Taxonomy" id="57060"/>
    <lineage>
        <taxon>Eukaryota</taxon>
        <taxon>Metazoa</taxon>
        <taxon>Chordata</taxon>
        <taxon>Craniata</taxon>
        <taxon>Vertebrata</taxon>
        <taxon>Euteleostomi</taxon>
        <taxon>Amphibia</taxon>
        <taxon>Batrachia</taxon>
        <taxon>Anura</taxon>
        <taxon>Neobatrachia</taxon>
        <taxon>Hyloidea</taxon>
        <taxon>Eleutherodactylidae</taxon>
        <taxon>Eleutherodactylinae</taxon>
        <taxon>Eleutherodactylus</taxon>
        <taxon>Eleutherodactylus</taxon>
    </lineage>
</organism>
<name>A0A8J6K7E7_ELECQ</name>
<comment type="caution">
    <text evidence="1">The sequence shown here is derived from an EMBL/GenBank/DDBJ whole genome shotgun (WGS) entry which is preliminary data.</text>
</comment>